<gene>
    <name evidence="5" type="primary">gntR</name>
    <name evidence="5" type="ordered locus">AZC_2647</name>
</gene>
<dbReference type="SMART" id="SM00345">
    <property type="entry name" value="HTH_GNTR"/>
    <property type="match status" value="1"/>
</dbReference>
<reference evidence="5 6" key="3">
    <citation type="journal article" date="2008" name="BMC Genomics">
        <title>The genome of the versatile nitrogen fixer Azorhizobium caulinodans ORS571.</title>
        <authorList>
            <person name="Lee KB."/>
            <person name="Backer P.D."/>
            <person name="Aono T."/>
            <person name="Liu CT."/>
            <person name="Suzuki S."/>
            <person name="Suzuki T."/>
            <person name="Kaneko T."/>
            <person name="Yamada M."/>
            <person name="Tabata S."/>
            <person name="Kupfer D.M."/>
            <person name="Najar F.Z."/>
            <person name="Wiley G.B."/>
            <person name="Roe B."/>
            <person name="Binnewies T.T."/>
            <person name="Ussery D.W."/>
            <person name="D'Haeze W."/>
            <person name="Herder J.D."/>
            <person name="Gevers D."/>
            <person name="Vereecke D."/>
            <person name="Holsters M."/>
            <person name="Oyaizu H."/>
        </authorList>
    </citation>
    <scope>NUCLEOTIDE SEQUENCE [LARGE SCALE GENOMIC DNA]</scope>
    <source>
        <strain evidence="6">ATCC 43989 / DSM 5975 / JCM 20966 / LMG 6465 / NBRC 14845 / NCIMB 13405 / ORS 571</strain>
    </source>
</reference>
<dbReference type="PROSITE" id="PS50949">
    <property type="entry name" value="HTH_GNTR"/>
    <property type="match status" value="1"/>
</dbReference>
<protein>
    <submittedName>
        <fullName evidence="5">Transcriptional regulatory protein</fullName>
    </submittedName>
</protein>
<evidence type="ECO:0000256" key="3">
    <source>
        <dbReference type="ARBA" id="ARBA00023163"/>
    </source>
</evidence>
<evidence type="ECO:0000259" key="4">
    <source>
        <dbReference type="PROSITE" id="PS50949"/>
    </source>
</evidence>
<dbReference type="InterPro" id="IPR011711">
    <property type="entry name" value="GntR_C"/>
</dbReference>
<dbReference type="Pfam" id="PF07729">
    <property type="entry name" value="FCD"/>
    <property type="match status" value="1"/>
</dbReference>
<feature type="domain" description="HTH gntR-type" evidence="4">
    <location>
        <begin position="15"/>
        <end position="82"/>
    </location>
</feature>
<dbReference type="Pfam" id="PF00392">
    <property type="entry name" value="GntR"/>
    <property type="match status" value="1"/>
</dbReference>
<reference evidence="6" key="2">
    <citation type="submission" date="2007-04" db="EMBL/GenBank/DDBJ databases">
        <title>Complete genome sequence of the nitrogen-fixing bacterium Azorhizobium caulinodans ORS571.</title>
        <authorList>
            <person name="Lee K.B."/>
            <person name="Backer P.D."/>
            <person name="Aono T."/>
            <person name="Liu C.T."/>
            <person name="Suzuki S."/>
            <person name="Suzuki T."/>
            <person name="Kaneko T."/>
            <person name="Yamada M."/>
            <person name="Tabata S."/>
            <person name="Kupfer D.M."/>
            <person name="Najar F.Z."/>
            <person name="Wiley G.B."/>
            <person name="Roe B."/>
            <person name="Binnewies T."/>
            <person name="Ussery D."/>
            <person name="Vereecke D."/>
            <person name="Gevers D."/>
            <person name="Holsters M."/>
            <person name="Oyaizu H."/>
        </authorList>
    </citation>
    <scope>NUCLEOTIDE SEQUENCE [LARGE SCALE GENOMIC DNA]</scope>
    <source>
        <strain evidence="6">ATCC 43989 / DSM 5975 / JCM 20966 / LMG 6465 / NBRC 14845 / NCIMB 13405 / ORS 571</strain>
    </source>
</reference>
<dbReference type="InterPro" id="IPR036388">
    <property type="entry name" value="WH-like_DNA-bd_sf"/>
</dbReference>
<evidence type="ECO:0000256" key="1">
    <source>
        <dbReference type="ARBA" id="ARBA00023015"/>
    </source>
</evidence>
<evidence type="ECO:0000313" key="5">
    <source>
        <dbReference type="EMBL" id="BAF88645.1"/>
    </source>
</evidence>
<dbReference type="KEGG" id="azc:AZC_2647"/>
<dbReference type="GO" id="GO:0003677">
    <property type="term" value="F:DNA binding"/>
    <property type="evidence" value="ECO:0007669"/>
    <property type="project" value="UniProtKB-KW"/>
</dbReference>
<dbReference type="eggNOG" id="COG1802">
    <property type="taxonomic scope" value="Bacteria"/>
</dbReference>
<reference evidence="5 6" key="6">
    <citation type="journal article" date="2011" name="Appl. Environ. Microbiol.">
        <title>Involvement of the azorhizobial chromosome partition gene (parA) in the onset of bacteroid differentiation during Sesbania rostrata stem nodule development.</title>
        <authorList>
            <person name="Liu CT."/>
            <person name="Lee KB."/>
            <person name="Wang YS."/>
            <person name="Peng MH."/>
            <person name="Lee KT."/>
            <person name="Suzuki S."/>
            <person name="Suzuki T."/>
            <person name="Oyaizu H."/>
        </authorList>
    </citation>
    <scope>NUCLEOTIDE SEQUENCE [LARGE SCALE GENOMIC DNA]</scope>
    <source>
        <strain evidence="6">ATCC 43989 / DSM 5975 / JCM 20966 / LMG 6465 / NBRC 14845 / NCIMB 13405 / ORS 571</strain>
    </source>
</reference>
<reference evidence="5 6" key="4">
    <citation type="journal article" date="2009" name="Appl. Environ. Microbiol.">
        <title>Comparative genome-wide transcriptional profiling of Azorhizobium caulinodans ORS571 grown under free-living and symbiotic conditions.</title>
        <authorList>
            <person name="Tsukada S."/>
            <person name="Aono T."/>
            <person name="Akiba N."/>
            <person name="Lee KB."/>
            <person name="Liu CT."/>
            <person name="Toyazaki H."/>
            <person name="Oyaizu H."/>
        </authorList>
    </citation>
    <scope>NUCLEOTIDE SEQUENCE [LARGE SCALE GENOMIC DNA]</scope>
    <source>
        <strain evidence="6">ATCC 43989 / DSM 5975 / JCM 20966 / LMG 6465 / NBRC 14845 / NCIMB 13405 / ORS 571</strain>
    </source>
</reference>
<dbReference type="Gene3D" id="1.10.10.10">
    <property type="entry name" value="Winged helix-like DNA-binding domain superfamily/Winged helix DNA-binding domain"/>
    <property type="match status" value="1"/>
</dbReference>
<dbReference type="Proteomes" id="UP000000270">
    <property type="component" value="Chromosome"/>
</dbReference>
<dbReference type="PANTHER" id="PTHR43537">
    <property type="entry name" value="TRANSCRIPTIONAL REGULATOR, GNTR FAMILY"/>
    <property type="match status" value="1"/>
</dbReference>
<reference evidence="5 6" key="5">
    <citation type="journal article" date="2010" name="Appl. Environ. Microbiol.">
        <title>phrR-like gene praR of Azorhizobium caulinodans ORS571 is essential for symbiosis with Sesbania rostrata and is involved in expression of reb genes.</title>
        <authorList>
            <person name="Akiba N."/>
            <person name="Aono T."/>
            <person name="Toyazaki H."/>
            <person name="Sato S."/>
            <person name="Oyaizu H."/>
        </authorList>
    </citation>
    <scope>NUCLEOTIDE SEQUENCE [LARGE SCALE GENOMIC DNA]</scope>
    <source>
        <strain evidence="6">ATCC 43989 / DSM 5975 / JCM 20966 / LMG 6465 / NBRC 14845 / NCIMB 13405 / ORS 571</strain>
    </source>
</reference>
<dbReference type="GO" id="GO:0003700">
    <property type="term" value="F:DNA-binding transcription factor activity"/>
    <property type="evidence" value="ECO:0007669"/>
    <property type="project" value="InterPro"/>
</dbReference>
<dbReference type="InterPro" id="IPR000524">
    <property type="entry name" value="Tscrpt_reg_HTH_GntR"/>
</dbReference>
<dbReference type="InterPro" id="IPR036390">
    <property type="entry name" value="WH_DNA-bd_sf"/>
</dbReference>
<dbReference type="RefSeq" id="WP_012171171.1">
    <property type="nucleotide sequence ID" value="NC_009937.1"/>
</dbReference>
<evidence type="ECO:0000313" key="6">
    <source>
        <dbReference type="Proteomes" id="UP000000270"/>
    </source>
</evidence>
<proteinExistence type="predicted"/>
<sequence>MSVAEVSVLSRDAAKRGAAHVLDVLRQDILSLALAPGAVLSRQDLQERFRLSSTPIRDALMKLQEEGLVDVFPQHATVVSPIDVEQARQAQFLRRSIELELVRSLALAPAPALVERLRSLIRQQSVFADLGEYEQFSAADQAFHRTMYEAEGVIDLWHLVRRRSGHIDRLRRLHLPKAGKIREILAAHTAITDAVAAGDAPAAQEALRDHLSRSLDFVEQLRQSHPEYFSGTDGRPAR</sequence>
<dbReference type="SUPFAM" id="SSF48008">
    <property type="entry name" value="GntR ligand-binding domain-like"/>
    <property type="match status" value="1"/>
</dbReference>
<keyword evidence="3" id="KW-0804">Transcription</keyword>
<organism evidence="5 6">
    <name type="scientific">Azorhizobium caulinodans (strain ATCC 43989 / DSM 5975 / JCM 20966 / LMG 6465 / NBRC 14845 / NCIMB 13405 / ORS 571)</name>
    <dbReference type="NCBI Taxonomy" id="438753"/>
    <lineage>
        <taxon>Bacteria</taxon>
        <taxon>Pseudomonadati</taxon>
        <taxon>Pseudomonadota</taxon>
        <taxon>Alphaproteobacteria</taxon>
        <taxon>Hyphomicrobiales</taxon>
        <taxon>Xanthobacteraceae</taxon>
        <taxon>Azorhizobium</taxon>
    </lineage>
</organism>
<dbReference type="SUPFAM" id="SSF46785">
    <property type="entry name" value="Winged helix' DNA-binding domain"/>
    <property type="match status" value="1"/>
</dbReference>
<name>A8I8C9_AZOC5</name>
<dbReference type="HOGENOM" id="CLU_017584_5_2_5"/>
<keyword evidence="1" id="KW-0805">Transcription regulation</keyword>
<dbReference type="PANTHER" id="PTHR43537:SF45">
    <property type="entry name" value="GNTR FAMILY REGULATORY PROTEIN"/>
    <property type="match status" value="1"/>
</dbReference>
<dbReference type="AlphaFoldDB" id="A8I8C9"/>
<dbReference type="Gene3D" id="1.20.120.530">
    <property type="entry name" value="GntR ligand-binding domain-like"/>
    <property type="match status" value="1"/>
</dbReference>
<keyword evidence="6" id="KW-1185">Reference proteome</keyword>
<accession>A8I8C9</accession>
<evidence type="ECO:0000256" key="2">
    <source>
        <dbReference type="ARBA" id="ARBA00023125"/>
    </source>
</evidence>
<reference evidence="5 6" key="1">
    <citation type="journal article" date="2007" name="Appl. Environ. Microbiol.">
        <title>Rhizobial factors required for stem nodule maturation and maintenance in Sesbania rostrata-Azorhizobium caulinodans ORS571 symbiosis.</title>
        <authorList>
            <person name="Suzuki S."/>
            <person name="Aono T."/>
            <person name="Lee KB."/>
            <person name="Suzuki T."/>
            <person name="Liu CT."/>
            <person name="Miwa H."/>
            <person name="Wakao S."/>
            <person name="Iki T."/>
            <person name="Oyaizu H."/>
        </authorList>
    </citation>
    <scope>NUCLEOTIDE SEQUENCE [LARGE SCALE GENOMIC DNA]</scope>
    <source>
        <strain evidence="6">ATCC 43989 / DSM 5975 / JCM 20966 / LMG 6465 / NBRC 14845 / NCIMB 13405 / ORS 571</strain>
    </source>
</reference>
<dbReference type="STRING" id="438753.AZC_2647"/>
<keyword evidence="2" id="KW-0238">DNA-binding</keyword>
<dbReference type="InterPro" id="IPR008920">
    <property type="entry name" value="TF_FadR/GntR_C"/>
</dbReference>
<dbReference type="SMART" id="SM00895">
    <property type="entry name" value="FCD"/>
    <property type="match status" value="1"/>
</dbReference>
<dbReference type="EMBL" id="AP009384">
    <property type="protein sequence ID" value="BAF88645.1"/>
    <property type="molecule type" value="Genomic_DNA"/>
</dbReference>